<dbReference type="EMBL" id="CACVAR010000201">
    <property type="protein sequence ID" value="CAA6810269.1"/>
    <property type="molecule type" value="Genomic_DNA"/>
</dbReference>
<evidence type="ECO:0008006" key="2">
    <source>
        <dbReference type="Google" id="ProtNLM"/>
    </source>
</evidence>
<protein>
    <recommendedName>
        <fullName evidence="2">DUF4365 domain-containing protein</fullName>
    </recommendedName>
</protein>
<accession>A0A6S6SP71</accession>
<gene>
    <name evidence="1" type="ORF">HELGO_WM16067</name>
</gene>
<proteinExistence type="predicted"/>
<evidence type="ECO:0000313" key="1">
    <source>
        <dbReference type="EMBL" id="CAA6810269.1"/>
    </source>
</evidence>
<reference evidence="1" key="1">
    <citation type="submission" date="2020-01" db="EMBL/GenBank/DDBJ databases">
        <authorList>
            <person name="Meier V. D."/>
            <person name="Meier V D."/>
        </authorList>
    </citation>
    <scope>NUCLEOTIDE SEQUENCE</scope>
    <source>
        <strain evidence="1">HLG_WM_MAG_03</strain>
    </source>
</reference>
<name>A0A6S6SP71_9BACT</name>
<sequence length="154" mass="17544">MNNFLKLETTKLGTAAEDMVGSEFIISKGYMPFNPAVSCSHPIDFIAMSGASKFNLDVKAKSRMVYLPYTGIDLKDYNEYKTYTEPTYLLFVDPSSSSVYGQWLSRLDKHPSKIYGGGNMEEVIVWPVSGMTHYRDLTTEETKTLKQYENSNYR</sequence>
<dbReference type="AlphaFoldDB" id="A0A6S6SP71"/>
<organism evidence="1">
    <name type="scientific">uncultured Sulfurovum sp</name>
    <dbReference type="NCBI Taxonomy" id="269237"/>
    <lineage>
        <taxon>Bacteria</taxon>
        <taxon>Pseudomonadati</taxon>
        <taxon>Campylobacterota</taxon>
        <taxon>Epsilonproteobacteria</taxon>
        <taxon>Campylobacterales</taxon>
        <taxon>Sulfurovaceae</taxon>
        <taxon>Sulfurovum</taxon>
        <taxon>environmental samples</taxon>
    </lineage>
</organism>